<keyword evidence="5 8" id="KW-0862">Zinc</keyword>
<dbReference type="CDD" id="cd15505">
    <property type="entry name" value="PHD_ING"/>
    <property type="match status" value="1"/>
</dbReference>
<evidence type="ECO:0000313" key="12">
    <source>
        <dbReference type="Proteomes" id="UP000002258"/>
    </source>
</evidence>
<keyword evidence="6" id="KW-0539">Nucleus</keyword>
<dbReference type="InterPro" id="IPR001965">
    <property type="entry name" value="Znf_PHD"/>
</dbReference>
<organism evidence="11 12">
    <name type="scientific">Scheffersomyces stipitis (strain ATCC 58785 / CBS 6054 / NBRC 10063 / NRRL Y-11545)</name>
    <name type="common">Yeast</name>
    <name type="synonym">Pichia stipitis</name>
    <dbReference type="NCBI Taxonomy" id="322104"/>
    <lineage>
        <taxon>Eukaryota</taxon>
        <taxon>Fungi</taxon>
        <taxon>Dikarya</taxon>
        <taxon>Ascomycota</taxon>
        <taxon>Saccharomycotina</taxon>
        <taxon>Pichiomycetes</taxon>
        <taxon>Debaryomycetaceae</taxon>
        <taxon>Scheffersomyces</taxon>
    </lineage>
</organism>
<dbReference type="Proteomes" id="UP000002258">
    <property type="component" value="Chromosome 4"/>
</dbReference>
<sequence length="306" mass="35218">MVSLTTPSIRNSFISTIDHLPCDVIRSLWFVQNCNISINKEKARLDALLNQIIDARNEESLQREIMGQIAMIKANISRLDLESIQELRALNNQLTIHKLGLVDELEQLQKISESRMNRANGNEGSKPDLRKQLKDHYKSHPLISQREAQKEQDELRAYEAKHKQKSTSGPTGLKLVLKIPHSNNKDRISLKKLSKNGKVEKRLSKVSRPVGRPRLNPVGRPHSQQEEDTNKYCFCKQGSFGDMIACDNEESCPNGEWFHYKCVGLLSRVESLKYSTGKQKWFCSDHCREVVSAKDSQKKKKKKRRW</sequence>
<dbReference type="InterPro" id="IPR013083">
    <property type="entry name" value="Znf_RING/FYVE/PHD"/>
</dbReference>
<feature type="site" description="Histone H3K4me3 binding" evidence="7">
    <location>
        <position position="247"/>
    </location>
</feature>
<feature type="site" description="Histone H3K4me3 binding" evidence="7">
    <location>
        <position position="257"/>
    </location>
</feature>
<dbReference type="OrthoDB" id="5411773at2759"/>
<dbReference type="SUPFAM" id="SSF57903">
    <property type="entry name" value="FYVE/PHD zinc finger"/>
    <property type="match status" value="1"/>
</dbReference>
<feature type="coiled-coil region" evidence="9">
    <location>
        <begin position="31"/>
        <end position="58"/>
    </location>
</feature>
<dbReference type="GO" id="GO:0004402">
    <property type="term" value="F:histone acetyltransferase activity"/>
    <property type="evidence" value="ECO:0007669"/>
    <property type="project" value="TreeGrafter"/>
</dbReference>
<evidence type="ECO:0000256" key="3">
    <source>
        <dbReference type="ARBA" id="ARBA00022723"/>
    </source>
</evidence>
<feature type="binding site" evidence="8">
    <location>
        <position position="283"/>
    </location>
    <ligand>
        <name>Zn(2+)</name>
        <dbReference type="ChEBI" id="CHEBI:29105"/>
        <label>2</label>
    </ligand>
</feature>
<dbReference type="GO" id="GO:0006355">
    <property type="term" value="P:regulation of DNA-templated transcription"/>
    <property type="evidence" value="ECO:0007669"/>
    <property type="project" value="TreeGrafter"/>
</dbReference>
<dbReference type="GO" id="GO:0000123">
    <property type="term" value="C:histone acetyltransferase complex"/>
    <property type="evidence" value="ECO:0007669"/>
    <property type="project" value="TreeGrafter"/>
</dbReference>
<evidence type="ECO:0000256" key="8">
    <source>
        <dbReference type="PIRSR" id="PIRSR628651-51"/>
    </source>
</evidence>
<feature type="binding site" evidence="8">
    <location>
        <position position="235"/>
    </location>
    <ligand>
        <name>Zn(2+)</name>
        <dbReference type="ChEBI" id="CHEBI:29105"/>
        <label>1</label>
    </ligand>
</feature>
<feature type="binding site" evidence="8">
    <location>
        <position position="252"/>
    </location>
    <ligand>
        <name>Zn(2+)</name>
        <dbReference type="ChEBI" id="CHEBI:29105"/>
        <label>2</label>
    </ligand>
</feature>
<feature type="binding site" evidence="8">
    <location>
        <position position="259"/>
    </location>
    <ligand>
        <name>Zn(2+)</name>
        <dbReference type="ChEBI" id="CHEBI:29105"/>
        <label>1</label>
    </ligand>
</feature>
<keyword evidence="3 8" id="KW-0479">Metal-binding</keyword>
<dbReference type="OMA" id="PCDIVRS"/>
<accession>A3LU48</accession>
<dbReference type="EMBL" id="CP000498">
    <property type="protein sequence ID" value="ABN66179.2"/>
    <property type="molecule type" value="Genomic_DNA"/>
</dbReference>
<feature type="binding site" evidence="8">
    <location>
        <position position="262"/>
    </location>
    <ligand>
        <name>Zn(2+)</name>
        <dbReference type="ChEBI" id="CHEBI:29105"/>
        <label>1</label>
    </ligand>
</feature>
<comment type="similarity">
    <text evidence="2">Belongs to the ING family.</text>
</comment>
<dbReference type="STRING" id="322104.A3LU48"/>
<evidence type="ECO:0000256" key="9">
    <source>
        <dbReference type="SAM" id="Coils"/>
    </source>
</evidence>
<evidence type="ECO:0000256" key="4">
    <source>
        <dbReference type="ARBA" id="ARBA00022771"/>
    </source>
</evidence>
<dbReference type="eggNOG" id="KOG1973">
    <property type="taxonomic scope" value="Eukaryota"/>
</dbReference>
<feature type="domain" description="Zinc finger PHD-type" evidence="10">
    <location>
        <begin position="232"/>
        <end position="287"/>
    </location>
</feature>
<dbReference type="InParanoid" id="A3LU48"/>
<keyword evidence="4" id="KW-0863">Zinc-finger</keyword>
<evidence type="ECO:0000259" key="10">
    <source>
        <dbReference type="SMART" id="SM00249"/>
    </source>
</evidence>
<dbReference type="GeneID" id="4838714"/>
<feature type="binding site" evidence="8">
    <location>
        <position position="246"/>
    </location>
    <ligand>
        <name>Zn(2+)</name>
        <dbReference type="ChEBI" id="CHEBI:29105"/>
        <label>2</label>
    </ligand>
</feature>
<feature type="binding site" evidence="8">
    <location>
        <position position="287"/>
    </location>
    <ligand>
        <name>Zn(2+)</name>
        <dbReference type="ChEBI" id="CHEBI:29105"/>
        <label>2</label>
    </ligand>
</feature>
<evidence type="ECO:0000256" key="2">
    <source>
        <dbReference type="ARBA" id="ARBA00010210"/>
    </source>
</evidence>
<evidence type="ECO:0000256" key="5">
    <source>
        <dbReference type="ARBA" id="ARBA00022833"/>
    </source>
</evidence>
<feature type="site" description="Histone H3K4me3 binding" evidence="7">
    <location>
        <position position="243"/>
    </location>
</feature>
<dbReference type="HOGENOM" id="CLU_074406_0_0_1"/>
<keyword evidence="12" id="KW-1185">Reference proteome</keyword>
<dbReference type="SMART" id="SM00249">
    <property type="entry name" value="PHD"/>
    <property type="match status" value="1"/>
</dbReference>
<dbReference type="InterPro" id="IPR011011">
    <property type="entry name" value="Znf_FYVE_PHD"/>
</dbReference>
<dbReference type="InterPro" id="IPR028651">
    <property type="entry name" value="ING_fam"/>
</dbReference>
<evidence type="ECO:0000256" key="1">
    <source>
        <dbReference type="ARBA" id="ARBA00004123"/>
    </source>
</evidence>
<evidence type="ECO:0000256" key="7">
    <source>
        <dbReference type="PIRSR" id="PIRSR628651-50"/>
    </source>
</evidence>
<dbReference type="Gene3D" id="3.30.40.10">
    <property type="entry name" value="Zinc/RING finger domain, C3HC4 (zinc finger)"/>
    <property type="match status" value="1"/>
</dbReference>
<dbReference type="PANTHER" id="PTHR10333">
    <property type="entry name" value="INHIBITOR OF GROWTH PROTEIN"/>
    <property type="match status" value="1"/>
</dbReference>
<dbReference type="PANTHER" id="PTHR10333:SF94">
    <property type="entry name" value="FINGER DOMAIN PROTEIN, PUTATIVE (AFU_ORTHOLOGUE AFUA_3G11940)-RELATED"/>
    <property type="match status" value="1"/>
</dbReference>
<dbReference type="AlphaFoldDB" id="A3LU48"/>
<proteinExistence type="inferred from homology"/>
<dbReference type="GO" id="GO:0008270">
    <property type="term" value="F:zinc ion binding"/>
    <property type="evidence" value="ECO:0007669"/>
    <property type="project" value="UniProtKB-KW"/>
</dbReference>
<dbReference type="RefSeq" id="XP_001384208.2">
    <property type="nucleotide sequence ID" value="XM_001384171.1"/>
</dbReference>
<evidence type="ECO:0000313" key="11">
    <source>
        <dbReference type="EMBL" id="ABN66179.2"/>
    </source>
</evidence>
<evidence type="ECO:0000256" key="6">
    <source>
        <dbReference type="ARBA" id="ARBA00023242"/>
    </source>
</evidence>
<comment type="subcellular location">
    <subcellularLocation>
        <location evidence="1">Nucleus</location>
    </subcellularLocation>
</comment>
<dbReference type="GO" id="GO:0005634">
    <property type="term" value="C:nucleus"/>
    <property type="evidence" value="ECO:0007669"/>
    <property type="project" value="UniProtKB-SubCell"/>
</dbReference>
<feature type="binding site" evidence="8">
    <location>
        <position position="233"/>
    </location>
    <ligand>
        <name>Zn(2+)</name>
        <dbReference type="ChEBI" id="CHEBI:29105"/>
        <label>1</label>
    </ligand>
</feature>
<feature type="site" description="Histone H3K4me3 binding" evidence="7">
    <location>
        <position position="232"/>
    </location>
</feature>
<gene>
    <name evidence="11" type="ORF">PICST_45492</name>
</gene>
<protein>
    <recommendedName>
        <fullName evidence="10">Zinc finger PHD-type domain-containing protein</fullName>
    </recommendedName>
</protein>
<keyword evidence="9" id="KW-0175">Coiled coil</keyword>
<dbReference type="FunCoup" id="A3LU48">
    <property type="interactions" value="154"/>
</dbReference>
<name>A3LU48_PICST</name>
<dbReference type="KEGG" id="pic:PICST_45492"/>
<reference evidence="11 12" key="1">
    <citation type="journal article" date="2007" name="Nat. Biotechnol.">
        <title>Genome sequence of the lignocellulose-bioconverting and xylose-fermenting yeast Pichia stipitis.</title>
        <authorList>
            <person name="Jeffries T.W."/>
            <person name="Grigoriev I.V."/>
            <person name="Grimwood J."/>
            <person name="Laplaza J.M."/>
            <person name="Aerts A."/>
            <person name="Salamov A."/>
            <person name="Schmutz J."/>
            <person name="Lindquist E."/>
            <person name="Dehal P."/>
            <person name="Shapiro H."/>
            <person name="Jin Y.S."/>
            <person name="Passoth V."/>
            <person name="Richardson P.M."/>
        </authorList>
    </citation>
    <scope>NUCLEOTIDE SEQUENCE [LARGE SCALE GENOMIC DNA]</scope>
    <source>
        <strain evidence="12">ATCC 58785 / CBS 6054 / NBRC 10063 / NRRL Y-11545</strain>
    </source>
</reference>